<dbReference type="PANTHER" id="PTHR35333:SF3">
    <property type="entry name" value="BETA-LACTAMASE-TYPE TRANSPEPTIDASE FOLD CONTAINING PROTEIN"/>
    <property type="match status" value="1"/>
</dbReference>
<comment type="similarity">
    <text evidence="2">Belongs to the class-A beta-lactamase family.</text>
</comment>
<dbReference type="InterPro" id="IPR000871">
    <property type="entry name" value="Beta-lactam_class-A"/>
</dbReference>
<dbReference type="Proteomes" id="UP000764045">
    <property type="component" value="Unassembled WGS sequence"/>
</dbReference>
<dbReference type="InterPro" id="IPR012338">
    <property type="entry name" value="Beta-lactam/transpept-like"/>
</dbReference>
<dbReference type="EMBL" id="JACJJL010000019">
    <property type="protein sequence ID" value="MBM6662354.1"/>
    <property type="molecule type" value="Genomic_DNA"/>
</dbReference>
<proteinExistence type="inferred from homology"/>
<evidence type="ECO:0000256" key="4">
    <source>
        <dbReference type="SAM" id="SignalP"/>
    </source>
</evidence>
<name>A0A938WQ58_9BACT</name>
<sequence>MKHYRHGTCLWQRLATAVVAALCAHAACASTLAERIDSIIGDKKMTVGVAAEYADMHFVLNDSVRFPLLSVFKTHVAMAVTARMQMDGISPDSVVHIDKGRLKKDTYSPLRQKHPDSDIDITIAELMRYSVAESDNNACDILIDMAGGIDYVDMYIRSLGVSGFSISETEASMHADRQLCYANWSYPQSMLDVLKVVFAPGDTRFALLRGIMLGTSTGRDKIPAGVPEGMAVAHKTGSSDRIGGIKAADNDAGVVMLPGGNCYIVVFIMDSAETDSTNAATIAAITRAVLAEAGCDGSAKQ</sequence>
<dbReference type="InterPro" id="IPR045155">
    <property type="entry name" value="Beta-lactam_cat"/>
</dbReference>
<reference evidence="6 7" key="1">
    <citation type="journal article" date="2021" name="Sci. Rep.">
        <title>The distribution of antibiotic resistance genes in chicken gut microbiota commensals.</title>
        <authorList>
            <person name="Juricova H."/>
            <person name="Matiasovicova J."/>
            <person name="Kubasova T."/>
            <person name="Cejkova D."/>
            <person name="Rychlik I."/>
        </authorList>
    </citation>
    <scope>NUCLEOTIDE SEQUENCE [LARGE SCALE GENOMIC DNA]</scope>
    <source>
        <strain evidence="6 7">An819</strain>
    </source>
</reference>
<dbReference type="PRINTS" id="PR00118">
    <property type="entry name" value="BLACTAMASEA"/>
</dbReference>
<evidence type="ECO:0000259" key="5">
    <source>
        <dbReference type="Pfam" id="PF13354"/>
    </source>
</evidence>
<dbReference type="Pfam" id="PF13354">
    <property type="entry name" value="Beta-lactamase2"/>
    <property type="match status" value="1"/>
</dbReference>
<keyword evidence="4" id="KW-0732">Signal</keyword>
<feature type="signal peptide" evidence="4">
    <location>
        <begin position="1"/>
        <end position="29"/>
    </location>
</feature>
<dbReference type="GO" id="GO:0046677">
    <property type="term" value="P:response to antibiotic"/>
    <property type="evidence" value="ECO:0007669"/>
    <property type="project" value="InterPro"/>
</dbReference>
<dbReference type="PANTHER" id="PTHR35333">
    <property type="entry name" value="BETA-LACTAMASE"/>
    <property type="match status" value="1"/>
</dbReference>
<evidence type="ECO:0000256" key="3">
    <source>
        <dbReference type="ARBA" id="ARBA00012865"/>
    </source>
</evidence>
<accession>A0A938WQ58</accession>
<evidence type="ECO:0000256" key="1">
    <source>
        <dbReference type="ARBA" id="ARBA00001526"/>
    </source>
</evidence>
<dbReference type="EC" id="3.5.2.6" evidence="3"/>
<evidence type="ECO:0000313" key="7">
    <source>
        <dbReference type="Proteomes" id="UP000764045"/>
    </source>
</evidence>
<evidence type="ECO:0000256" key="2">
    <source>
        <dbReference type="ARBA" id="ARBA00009009"/>
    </source>
</evidence>
<evidence type="ECO:0000313" key="6">
    <source>
        <dbReference type="EMBL" id="MBM6662354.1"/>
    </source>
</evidence>
<feature type="chain" id="PRO_5037597407" description="beta-lactamase" evidence="4">
    <location>
        <begin position="30"/>
        <end position="301"/>
    </location>
</feature>
<dbReference type="AlphaFoldDB" id="A0A938WQ58"/>
<dbReference type="GO" id="GO:0008800">
    <property type="term" value="F:beta-lactamase activity"/>
    <property type="evidence" value="ECO:0007669"/>
    <property type="project" value="UniProtKB-EC"/>
</dbReference>
<protein>
    <recommendedName>
        <fullName evidence="3">beta-lactamase</fullName>
        <ecNumber evidence="3">3.5.2.6</ecNumber>
    </recommendedName>
</protein>
<comment type="caution">
    <text evidence="6">The sequence shown here is derived from an EMBL/GenBank/DDBJ whole genome shotgun (WGS) entry which is preliminary data.</text>
</comment>
<gene>
    <name evidence="6" type="primary">bla</name>
    <name evidence="6" type="ORF">H6B30_11440</name>
</gene>
<comment type="catalytic activity">
    <reaction evidence="1">
        <text>a beta-lactam + H2O = a substituted beta-amino acid</text>
        <dbReference type="Rhea" id="RHEA:20401"/>
        <dbReference type="ChEBI" id="CHEBI:15377"/>
        <dbReference type="ChEBI" id="CHEBI:35627"/>
        <dbReference type="ChEBI" id="CHEBI:140347"/>
        <dbReference type="EC" id="3.5.2.6"/>
    </reaction>
</comment>
<keyword evidence="7" id="KW-1185">Reference proteome</keyword>
<dbReference type="GO" id="GO:0030655">
    <property type="term" value="P:beta-lactam antibiotic catabolic process"/>
    <property type="evidence" value="ECO:0007669"/>
    <property type="project" value="InterPro"/>
</dbReference>
<dbReference type="SUPFAM" id="SSF56601">
    <property type="entry name" value="beta-lactamase/transpeptidase-like"/>
    <property type="match status" value="1"/>
</dbReference>
<dbReference type="NCBIfam" id="NF033103">
    <property type="entry name" value="bla_class_A"/>
    <property type="match status" value="1"/>
</dbReference>
<dbReference type="Gene3D" id="3.40.710.10">
    <property type="entry name" value="DD-peptidase/beta-lactamase superfamily"/>
    <property type="match status" value="1"/>
</dbReference>
<dbReference type="RefSeq" id="WP_205110712.1">
    <property type="nucleotide sequence ID" value="NZ_JACJJL010000019.1"/>
</dbReference>
<feature type="domain" description="Beta-lactamase class A catalytic" evidence="5">
    <location>
        <begin position="58"/>
        <end position="266"/>
    </location>
</feature>
<organism evidence="6 7">
    <name type="scientific">Marseilla massiliensis</name>
    <dbReference type="NCBI Taxonomy" id="1841864"/>
    <lineage>
        <taxon>Bacteria</taxon>
        <taxon>Pseudomonadati</taxon>
        <taxon>Bacteroidota</taxon>
        <taxon>Bacteroidia</taxon>
        <taxon>Bacteroidales</taxon>
        <taxon>Prevotellaceae</taxon>
        <taxon>Marseilla</taxon>
    </lineage>
</organism>